<evidence type="ECO:0000313" key="4">
    <source>
        <dbReference type="Proteomes" id="UP000656042"/>
    </source>
</evidence>
<feature type="signal peptide" evidence="2">
    <location>
        <begin position="1"/>
        <end position="21"/>
    </location>
</feature>
<organism evidence="3 4">
    <name type="scientific">Mangrovihabitans endophyticus</name>
    <dbReference type="NCBI Taxonomy" id="1751298"/>
    <lineage>
        <taxon>Bacteria</taxon>
        <taxon>Bacillati</taxon>
        <taxon>Actinomycetota</taxon>
        <taxon>Actinomycetes</taxon>
        <taxon>Micromonosporales</taxon>
        <taxon>Micromonosporaceae</taxon>
        <taxon>Mangrovihabitans</taxon>
    </lineage>
</organism>
<evidence type="ECO:0000256" key="1">
    <source>
        <dbReference type="SAM" id="MobiDB-lite"/>
    </source>
</evidence>
<keyword evidence="4" id="KW-1185">Reference proteome</keyword>
<reference evidence="3" key="1">
    <citation type="journal article" date="2014" name="Int. J. Syst. Evol. Microbiol.">
        <title>Complete genome sequence of Corynebacterium casei LMG S-19264T (=DSM 44701T), isolated from a smear-ripened cheese.</title>
        <authorList>
            <consortium name="US DOE Joint Genome Institute (JGI-PGF)"/>
            <person name="Walter F."/>
            <person name="Albersmeier A."/>
            <person name="Kalinowski J."/>
            <person name="Ruckert C."/>
        </authorList>
    </citation>
    <scope>NUCLEOTIDE SEQUENCE</scope>
    <source>
        <strain evidence="3">CGMCC 4.7299</strain>
    </source>
</reference>
<proteinExistence type="predicted"/>
<dbReference type="AlphaFoldDB" id="A0A8J3BWM5"/>
<name>A0A8J3BWM5_9ACTN</name>
<feature type="chain" id="PRO_5038490916" description="Protease inhibitor Inh" evidence="2">
    <location>
        <begin position="22"/>
        <end position="173"/>
    </location>
</feature>
<evidence type="ECO:0000313" key="3">
    <source>
        <dbReference type="EMBL" id="GGK75225.1"/>
    </source>
</evidence>
<gene>
    <name evidence="3" type="ORF">GCM10012284_06490</name>
</gene>
<dbReference type="Proteomes" id="UP000656042">
    <property type="component" value="Unassembled WGS sequence"/>
</dbReference>
<dbReference type="PROSITE" id="PS51257">
    <property type="entry name" value="PROKAR_LIPOPROTEIN"/>
    <property type="match status" value="1"/>
</dbReference>
<dbReference type="EMBL" id="BMMX01000001">
    <property type="protein sequence ID" value="GGK75225.1"/>
    <property type="molecule type" value="Genomic_DNA"/>
</dbReference>
<feature type="region of interest" description="Disordered" evidence="1">
    <location>
        <begin position="23"/>
        <end position="44"/>
    </location>
</feature>
<protein>
    <recommendedName>
        <fullName evidence="5">Protease inhibitor Inh</fullName>
    </recommendedName>
</protein>
<accession>A0A8J3BWM5</accession>
<reference evidence="3" key="2">
    <citation type="submission" date="2020-09" db="EMBL/GenBank/DDBJ databases">
        <authorList>
            <person name="Sun Q."/>
            <person name="Zhou Y."/>
        </authorList>
    </citation>
    <scope>NUCLEOTIDE SEQUENCE</scope>
    <source>
        <strain evidence="3">CGMCC 4.7299</strain>
    </source>
</reference>
<evidence type="ECO:0008006" key="5">
    <source>
        <dbReference type="Google" id="ProtNLM"/>
    </source>
</evidence>
<comment type="caution">
    <text evidence="3">The sequence shown here is derived from an EMBL/GenBank/DDBJ whole genome shotgun (WGS) entry which is preliminary data.</text>
</comment>
<keyword evidence="2" id="KW-0732">Signal</keyword>
<evidence type="ECO:0000256" key="2">
    <source>
        <dbReference type="SAM" id="SignalP"/>
    </source>
</evidence>
<sequence>MKMRLLTLALVLLLAACDAGAGARSGDPVTGDATSAAPGATPAYTDVSRGDTDSIVKLLSFAPGKHRAVIVKPVIYLPNPQFCATYRIPRDDKRCSYAWGAAESGAKITLPRADDAVLMLVKDDPAKCVDDSGAGTCQVSGGAFDDWLGNGEELIRLQTRNGVAVRLAELHLP</sequence>